<feature type="compositionally biased region" description="Polar residues" evidence="2">
    <location>
        <begin position="697"/>
        <end position="712"/>
    </location>
</feature>
<dbReference type="SUPFAM" id="SSF51120">
    <property type="entry name" value="beta-Roll"/>
    <property type="match status" value="1"/>
</dbReference>
<dbReference type="InterPro" id="IPR043824">
    <property type="entry name" value="DUF5801"/>
</dbReference>
<dbReference type="InterPro" id="IPR019960">
    <property type="entry name" value="T1SS_VCA0849"/>
</dbReference>
<dbReference type="Pfam" id="PF17963">
    <property type="entry name" value="Big_9"/>
    <property type="match status" value="1"/>
</dbReference>
<accession>A0A433KGN6</accession>
<dbReference type="Pfam" id="PF19116">
    <property type="entry name" value="DUF5801"/>
    <property type="match status" value="1"/>
</dbReference>
<gene>
    <name evidence="4" type="ORF">ELY33_14235</name>
</gene>
<dbReference type="Pfam" id="PF00353">
    <property type="entry name" value="HemolysinCabind"/>
    <property type="match status" value="1"/>
</dbReference>
<keyword evidence="1" id="KW-0106">Calcium</keyword>
<dbReference type="GO" id="GO:0005509">
    <property type="term" value="F:calcium ion binding"/>
    <property type="evidence" value="ECO:0007669"/>
    <property type="project" value="InterPro"/>
</dbReference>
<dbReference type="Proteomes" id="UP000287336">
    <property type="component" value="Unassembled WGS sequence"/>
</dbReference>
<evidence type="ECO:0000313" key="5">
    <source>
        <dbReference type="Proteomes" id="UP000287336"/>
    </source>
</evidence>
<comment type="caution">
    <text evidence="4">The sequence shown here is derived from an EMBL/GenBank/DDBJ whole genome shotgun (WGS) entry which is preliminary data.</text>
</comment>
<keyword evidence="5" id="KW-1185">Reference proteome</keyword>
<dbReference type="InterPro" id="IPR018511">
    <property type="entry name" value="Hemolysin-typ_Ca-bd_CS"/>
</dbReference>
<feature type="non-terminal residue" evidence="4">
    <location>
        <position position="1"/>
    </location>
</feature>
<organism evidence="4 5">
    <name type="scientific">Vreelandella andesensis</name>
    <dbReference type="NCBI Taxonomy" id="447567"/>
    <lineage>
        <taxon>Bacteria</taxon>
        <taxon>Pseudomonadati</taxon>
        <taxon>Pseudomonadota</taxon>
        <taxon>Gammaproteobacteria</taxon>
        <taxon>Oceanospirillales</taxon>
        <taxon>Halomonadaceae</taxon>
        <taxon>Vreelandella</taxon>
    </lineage>
</organism>
<dbReference type="OrthoDB" id="5787335at2"/>
<reference evidence="4 5" key="1">
    <citation type="submission" date="2018-12" db="EMBL/GenBank/DDBJ databases">
        <title>three novel Halomonas strain isolated from plants.</title>
        <authorList>
            <person name="Sun C."/>
        </authorList>
    </citation>
    <scope>NUCLEOTIDE SEQUENCE [LARGE SCALE GENOMIC DNA]</scope>
    <source>
        <strain evidence="4 5">DSM 19434</strain>
    </source>
</reference>
<evidence type="ECO:0000256" key="2">
    <source>
        <dbReference type="SAM" id="MobiDB-lite"/>
    </source>
</evidence>
<name>A0A433KGN6_9GAMM</name>
<dbReference type="EMBL" id="RZHG01000027">
    <property type="protein sequence ID" value="RUR27757.1"/>
    <property type="molecule type" value="Genomic_DNA"/>
</dbReference>
<feature type="region of interest" description="Disordered" evidence="2">
    <location>
        <begin position="681"/>
        <end position="712"/>
    </location>
</feature>
<dbReference type="InterPro" id="IPR011049">
    <property type="entry name" value="Serralysin-like_metalloprot_C"/>
</dbReference>
<dbReference type="InterPro" id="IPR001343">
    <property type="entry name" value="Hemolysn_Ca-bd"/>
</dbReference>
<feature type="domain" description="DUF5801" evidence="3">
    <location>
        <begin position="347"/>
        <end position="506"/>
    </location>
</feature>
<evidence type="ECO:0000256" key="1">
    <source>
        <dbReference type="ARBA" id="ARBA00022837"/>
    </source>
</evidence>
<dbReference type="NCBIfam" id="TIGR03661">
    <property type="entry name" value="T1SS_VCA0849"/>
    <property type="match status" value="1"/>
</dbReference>
<dbReference type="PROSITE" id="PS00330">
    <property type="entry name" value="HEMOLYSIN_CALCIUM"/>
    <property type="match status" value="1"/>
</dbReference>
<feature type="region of interest" description="Disordered" evidence="2">
    <location>
        <begin position="8"/>
        <end position="27"/>
    </location>
</feature>
<evidence type="ECO:0000313" key="4">
    <source>
        <dbReference type="EMBL" id="RUR27757.1"/>
    </source>
</evidence>
<protein>
    <submittedName>
        <fullName evidence="4">Type I secretion C-terminal target domain-containing protein</fullName>
    </submittedName>
</protein>
<sequence>VNTMRIISDDDTVDGLNGNPGGVGDSQEYNQSGTLQFSAGADGGTVAWDLVNTSVDDDTAGISFSVNDDGTLILTQQQGDQAVDIAKVTLNETTGDYVYTQTANLLHVDDGKNDENNADFKLGFTVTDGDGDTADGKLTLRIDDDTPVITSQQLNLLSESFENFAPNLSGNNWTVVGEGGGTIIGNNGTEWSVNGAGIEIQSGSVGGARASDGNVHAELDAHDSNRDGGLTLTVLSTDVDLPTSEATLTFDFQPRPSDVDGSDMAVSLGGQTVNVNVDGDGNIDFGTLPDGVSATQSSGSDGWTSITLTFTGLDTSSAQTLSFEGIGSANTLGAYIDNINLNAVSSLTVDESALADGNGETGASTAASFDFSGFFTGEFGADGPAGEASESYSLSLSGEDVASGLFTVDNTDTDSGDGDGYGQGTEIVLNEVNGEIVGSAGGDNYFTISVNDDGEVTLTQLDNVWHADNTNPDDSQGMVLDAELLSLVKTITDADGDSTSATIDLGAGVFSFRDDAPTAQDDTITVNMKGNVFKDGEVKDVTANDDFGADGKGGVVGVDASGNVTGQSAAINSGVGDTITGEHGSLVLRSDGTYTYTPNNDIAPTTEGLVDTFFYTIVDGDGDFSTAKLAINIDTAPIADPVKSSASVGEVSFEYFDGNDTTIINPLLSRTLKVEGRVDRLGNGDFETTPEVAEPNGDQSTPSLGGEDNNTSEENLTFTLTSLPSYGTLYIDVDGNGTFEVAEEDNTFSTQSDFFWAFDSNGVDALDSKTITFTSESYDTTGSVKLHAYDYGFVAGDLTFQTSGVGVEADSGFQKEVPDQLGYREGQTQTIIMDFENTSTAAKIFVNNLVAGKEREIGKVEAYLDGKSVDSWTFSGFGKDAADLPVSNGSFSLPEGIVFDQLRFTGTGLAEGGKGASDSDASDYFIKSIEFKELPASEFTYSVTDQAGNESDKVIVEVSLESQTNVPSDLITSPTIDTIIAGVAAHTSGNGNTGNYANNGNGGRLKDGAMEGSSSTKGVNIDSEGYYGVEHNGNGNDNIYKIDGKEALLIQTAKPLTSITFAIKGELNGATYSLFDSDDKRIGDPAEVDSVNGRVKISSQDSPFTYIAFDGSSSDKSEFSVKPIGYETALGDQWIEGTDNDDELPGGLEDDILIEGNDTLIGGEGNDLLFGGLGADTFKWEFGDQDTANNEVAVDKVMDFNLGVFGTDSDADRLDIADLLQGEENADLDQYIFAEQDGDNTVLHIKSDGGISENGGNADQQIVLQNVQMPEGVNSSEFIQSLLENDQLKIDQ</sequence>
<dbReference type="Gene3D" id="2.40.30.290">
    <property type="match status" value="1"/>
</dbReference>
<evidence type="ECO:0000259" key="3">
    <source>
        <dbReference type="Pfam" id="PF19116"/>
    </source>
</evidence>
<dbReference type="PRINTS" id="PR00313">
    <property type="entry name" value="CABNDNGRPT"/>
</dbReference>
<dbReference type="RefSeq" id="WP_126948574.1">
    <property type="nucleotide sequence ID" value="NZ_RZHG01000027.1"/>
</dbReference>
<proteinExistence type="predicted"/>